<name>A0ABT6ZCR4_9MICO</name>
<dbReference type="EMBL" id="JASJND010000004">
    <property type="protein sequence ID" value="MDJ1113944.1"/>
    <property type="molecule type" value="Genomic_DNA"/>
</dbReference>
<gene>
    <name evidence="3" type="ORF">QNI14_05720</name>
</gene>
<proteinExistence type="predicted"/>
<accession>A0ABT6ZCR4</accession>
<evidence type="ECO:0000313" key="4">
    <source>
        <dbReference type="Proteomes" id="UP001321481"/>
    </source>
</evidence>
<protein>
    <recommendedName>
        <fullName evidence="5">Lipoprotein</fullName>
    </recommendedName>
</protein>
<evidence type="ECO:0008006" key="5">
    <source>
        <dbReference type="Google" id="ProtNLM"/>
    </source>
</evidence>
<evidence type="ECO:0000256" key="2">
    <source>
        <dbReference type="SAM" id="SignalP"/>
    </source>
</evidence>
<reference evidence="3 4" key="1">
    <citation type="submission" date="2023-05" db="EMBL/GenBank/DDBJ databases">
        <title>Microbacterium dauci sp.nov., Isolated from Carrot Rhizosphere Soil.</title>
        <authorList>
            <person name="Xiao Z."/>
            <person name="Zheng J."/>
        </authorList>
    </citation>
    <scope>NUCLEOTIDE SEQUENCE [LARGE SCALE GENOMIC DNA]</scope>
    <source>
        <strain evidence="3 4">LX3-4</strain>
    </source>
</reference>
<feature type="chain" id="PRO_5046076582" description="Lipoprotein" evidence="2">
    <location>
        <begin position="23"/>
        <end position="180"/>
    </location>
</feature>
<feature type="signal peptide" evidence="2">
    <location>
        <begin position="1"/>
        <end position="22"/>
    </location>
</feature>
<sequence>MHHRLAAIALLGAASLLTGCIATDGFAPSEPTDVASASPTEESPAPEEATPSPEELLDLDLGPYAVPEVDDDEVARVALRPDGSETVAHLQVFHPVEPDVDYVIEFDCRPAASGARLGITWQTVDGEGQIDPYTEGTQLDACQGPSTIVGFVYANREQMQLTFTTYDGVADAWARFVPVR</sequence>
<dbReference type="PROSITE" id="PS51257">
    <property type="entry name" value="PROKAR_LIPOPROTEIN"/>
    <property type="match status" value="1"/>
</dbReference>
<dbReference type="Proteomes" id="UP001321481">
    <property type="component" value="Unassembled WGS sequence"/>
</dbReference>
<feature type="region of interest" description="Disordered" evidence="1">
    <location>
        <begin position="30"/>
        <end position="57"/>
    </location>
</feature>
<keyword evidence="4" id="KW-1185">Reference proteome</keyword>
<keyword evidence="2" id="KW-0732">Signal</keyword>
<evidence type="ECO:0000313" key="3">
    <source>
        <dbReference type="EMBL" id="MDJ1113944.1"/>
    </source>
</evidence>
<organism evidence="3 4">
    <name type="scientific">Microbacterium dauci</name>
    <dbReference type="NCBI Taxonomy" id="3048008"/>
    <lineage>
        <taxon>Bacteria</taxon>
        <taxon>Bacillati</taxon>
        <taxon>Actinomycetota</taxon>
        <taxon>Actinomycetes</taxon>
        <taxon>Micrococcales</taxon>
        <taxon>Microbacteriaceae</taxon>
        <taxon>Microbacterium</taxon>
    </lineage>
</organism>
<dbReference type="RefSeq" id="WP_283715459.1">
    <property type="nucleotide sequence ID" value="NZ_JASJND010000004.1"/>
</dbReference>
<feature type="compositionally biased region" description="Low complexity" evidence="1">
    <location>
        <begin position="35"/>
        <end position="54"/>
    </location>
</feature>
<evidence type="ECO:0000256" key="1">
    <source>
        <dbReference type="SAM" id="MobiDB-lite"/>
    </source>
</evidence>
<comment type="caution">
    <text evidence="3">The sequence shown here is derived from an EMBL/GenBank/DDBJ whole genome shotgun (WGS) entry which is preliminary data.</text>
</comment>